<evidence type="ECO:0000256" key="3">
    <source>
        <dbReference type="PROSITE-ProRule" id="PRU00708"/>
    </source>
</evidence>
<dbReference type="InterPro" id="IPR032867">
    <property type="entry name" value="DYW_dom"/>
</dbReference>
<reference evidence="5 6" key="1">
    <citation type="journal article" date="2020" name="bioRxiv">
        <title>Sequence and annotation of 42 cannabis genomes reveals extensive copy number variation in cannabinoid synthesis and pathogen resistance genes.</title>
        <authorList>
            <person name="Mckernan K.J."/>
            <person name="Helbert Y."/>
            <person name="Kane L.T."/>
            <person name="Ebling H."/>
            <person name="Zhang L."/>
            <person name="Liu B."/>
            <person name="Eaton Z."/>
            <person name="Mclaughlin S."/>
            <person name="Kingan S."/>
            <person name="Baybayan P."/>
            <person name="Concepcion G."/>
            <person name="Jordan M."/>
            <person name="Riva A."/>
            <person name="Barbazuk W."/>
            <person name="Harkins T."/>
        </authorList>
    </citation>
    <scope>NUCLEOTIDE SEQUENCE [LARGE SCALE GENOMIC DNA]</scope>
    <source>
        <strain evidence="6">cv. Jamaican Lion 4</strain>
        <tissue evidence="5">Leaf</tissue>
    </source>
</reference>
<dbReference type="InterPro" id="IPR002885">
    <property type="entry name" value="PPR_rpt"/>
</dbReference>
<evidence type="ECO:0000313" key="5">
    <source>
        <dbReference type="EMBL" id="KAF4370029.1"/>
    </source>
</evidence>
<feature type="domain" description="DYW" evidence="4">
    <location>
        <begin position="781"/>
        <end position="851"/>
    </location>
</feature>
<dbReference type="GO" id="GO:0008270">
    <property type="term" value="F:zinc ion binding"/>
    <property type="evidence" value="ECO:0007669"/>
    <property type="project" value="InterPro"/>
</dbReference>
<dbReference type="EMBL" id="JAATIP010000120">
    <property type="protein sequence ID" value="KAF4370029.1"/>
    <property type="molecule type" value="Genomic_DNA"/>
</dbReference>
<proteinExistence type="inferred from homology"/>
<dbReference type="FunFam" id="1.25.40.10:FF:000427">
    <property type="entry name" value="Pentatricopeptide repeat-containing protein chloroplastic"/>
    <property type="match status" value="1"/>
</dbReference>
<dbReference type="InterPro" id="IPR046960">
    <property type="entry name" value="PPR_At4g14850-like_plant"/>
</dbReference>
<dbReference type="Pfam" id="PF01535">
    <property type="entry name" value="PPR"/>
    <property type="match status" value="4"/>
</dbReference>
<dbReference type="InterPro" id="IPR011990">
    <property type="entry name" value="TPR-like_helical_dom_sf"/>
</dbReference>
<feature type="repeat" description="PPR" evidence="3">
    <location>
        <begin position="193"/>
        <end position="227"/>
    </location>
</feature>
<dbReference type="NCBIfam" id="TIGR00756">
    <property type="entry name" value="PPR"/>
    <property type="match status" value="7"/>
</dbReference>
<comment type="caution">
    <text evidence="5">The sequence shown here is derived from an EMBL/GenBank/DDBJ whole genome shotgun (WGS) entry which is preliminary data.</text>
</comment>
<dbReference type="Gene3D" id="1.25.40.10">
    <property type="entry name" value="Tetratricopeptide repeat domain"/>
    <property type="match status" value="6"/>
</dbReference>
<feature type="repeat" description="PPR" evidence="3">
    <location>
        <begin position="697"/>
        <end position="731"/>
    </location>
</feature>
<evidence type="ECO:0000259" key="4">
    <source>
        <dbReference type="Pfam" id="PF14432"/>
    </source>
</evidence>
<feature type="repeat" description="PPR" evidence="3">
    <location>
        <begin position="92"/>
        <end position="126"/>
    </location>
</feature>
<feature type="repeat" description="PPR" evidence="3">
    <location>
        <begin position="427"/>
        <end position="461"/>
    </location>
</feature>
<keyword evidence="2" id="KW-0677">Repeat</keyword>
<dbReference type="Proteomes" id="UP000525078">
    <property type="component" value="Unassembled WGS sequence"/>
</dbReference>
<sequence>MAAAIPTILSSLSLPTQEPTKNISNPAPGPTSIVSLLKSCSNIRDFTPLHAHMITTNLIHDPITASHVLRFFLSIENLCYAHRVFSHTQGPETIIWNTLIQNYLKNDSPKQVFSTYSDMVTHGVALDVSTFHFLIHACCKTLAFQKGIEVHGRVLKSGMGRNKSLNNNLMALYSKCGKLDEVRQVFKKMPHRDVISWNTMISCYVQMGMPEKALNLFQDMQFDGVAADNITMISLLSACSKLRDLETGEKLHLYIKRNGLEIGGNLLNCLVNMYIECGRMDKAHEIVTRSKTGNDVALWTSLVGGYMKSMKIHAARCVFDHITEKNIISWMTMISGYVQGGHYNESLQLFREMRLQNVMVDEVLLVTVLSACTRVEDYKLGKSIQSLAVRCGIMAEGLLGNALIHFYAKFGEPKEAQLIFEQLPNKSTASWNSMLDAFCRNGELENATLFFGKIPNKDIISWNTMINCSSKYNRSGEVFRLFQEMQCSATIRPDKLTLISLLSSCASVGALSHGIWTHVYIQKNNIKIDNMLGTALIDMYGKCGCIKKAQELFSALTDKNVYVWTAMIAAHSMEGRTSKAIDLYMEMEAAGIKPDHITFIALLSACSHGGLVNEGLSYFNQMSKFHNITPNVQHFGCIVDLLSRAGQLNEALKFIEMMPVKPDISIWSSLLRACKSHQNVHLAEYAYQQLIELDPLNVAAYVLLSNTYAKAGRWDDASRTRKKLFDLGVKKTPGCSLIEDEGVMHEFTTADFSSPHSSKIYSLLDELKGRFEKLGLQETSAHHSERLAVAFGLISNSRTTLIRVVNNLRMCEDCHSAMKLLSQAFNREIVIRDNYRFHRFVNGSCSCKDYW</sequence>
<dbReference type="Pfam" id="PF14432">
    <property type="entry name" value="DYW_deaminase"/>
    <property type="match status" value="1"/>
</dbReference>
<dbReference type="FunFam" id="1.25.40.10:FF:000184">
    <property type="entry name" value="Pentatricopeptide repeat-containing protein, chloroplastic"/>
    <property type="match status" value="1"/>
</dbReference>
<accession>A0A7J6FJJ6</accession>
<dbReference type="AlphaFoldDB" id="A0A7J6FJJ6"/>
<dbReference type="PANTHER" id="PTHR47926">
    <property type="entry name" value="PENTATRICOPEPTIDE REPEAT-CONTAINING PROTEIN"/>
    <property type="match status" value="1"/>
</dbReference>
<dbReference type="GO" id="GO:0009451">
    <property type="term" value="P:RNA modification"/>
    <property type="evidence" value="ECO:0007669"/>
    <property type="project" value="InterPro"/>
</dbReference>
<organism evidence="5 6">
    <name type="scientific">Cannabis sativa</name>
    <name type="common">Hemp</name>
    <name type="synonym">Marijuana</name>
    <dbReference type="NCBI Taxonomy" id="3483"/>
    <lineage>
        <taxon>Eukaryota</taxon>
        <taxon>Viridiplantae</taxon>
        <taxon>Streptophyta</taxon>
        <taxon>Embryophyta</taxon>
        <taxon>Tracheophyta</taxon>
        <taxon>Spermatophyta</taxon>
        <taxon>Magnoliopsida</taxon>
        <taxon>eudicotyledons</taxon>
        <taxon>Gunneridae</taxon>
        <taxon>Pentapetalae</taxon>
        <taxon>rosids</taxon>
        <taxon>fabids</taxon>
        <taxon>Rosales</taxon>
        <taxon>Cannabaceae</taxon>
        <taxon>Cannabis</taxon>
    </lineage>
</organism>
<dbReference type="PROSITE" id="PS51375">
    <property type="entry name" value="PPR"/>
    <property type="match status" value="6"/>
</dbReference>
<gene>
    <name evidence="5" type="ORF">F8388_015825</name>
</gene>
<name>A0A7J6FJJ6_CANSA</name>
<dbReference type="GO" id="GO:0003723">
    <property type="term" value="F:RNA binding"/>
    <property type="evidence" value="ECO:0007669"/>
    <property type="project" value="InterPro"/>
</dbReference>
<dbReference type="SUPFAM" id="SSF48452">
    <property type="entry name" value="TPR-like"/>
    <property type="match status" value="3"/>
</dbReference>
<protein>
    <recommendedName>
        <fullName evidence="4">DYW domain-containing protein</fullName>
    </recommendedName>
</protein>
<dbReference type="InterPro" id="IPR046848">
    <property type="entry name" value="E_motif"/>
</dbReference>
<comment type="similarity">
    <text evidence="1">Belongs to the PPR family. PCMP-H subfamily.</text>
</comment>
<evidence type="ECO:0000256" key="1">
    <source>
        <dbReference type="ARBA" id="ARBA00006643"/>
    </source>
</evidence>
<evidence type="ECO:0000313" key="6">
    <source>
        <dbReference type="Proteomes" id="UP000525078"/>
    </source>
</evidence>
<feature type="repeat" description="PPR" evidence="3">
    <location>
        <begin position="326"/>
        <end position="360"/>
    </location>
</feature>
<feature type="repeat" description="PPR" evidence="3">
    <location>
        <begin position="560"/>
        <end position="594"/>
    </location>
</feature>
<dbReference type="Pfam" id="PF20431">
    <property type="entry name" value="E_motif"/>
    <property type="match status" value="1"/>
</dbReference>
<dbReference type="PANTHER" id="PTHR47926:SF358">
    <property type="entry name" value="PENTATRICOPEPTIDE REPEAT-CONTAINING PROTEIN-RELATED"/>
    <property type="match status" value="1"/>
</dbReference>
<evidence type="ECO:0000256" key="2">
    <source>
        <dbReference type="ARBA" id="ARBA00022737"/>
    </source>
</evidence>
<dbReference type="Pfam" id="PF13041">
    <property type="entry name" value="PPR_2"/>
    <property type="match status" value="4"/>
</dbReference>